<proteinExistence type="predicted"/>
<dbReference type="SUPFAM" id="SSF55729">
    <property type="entry name" value="Acyl-CoA N-acyltransferases (Nat)"/>
    <property type="match status" value="1"/>
</dbReference>
<evidence type="ECO:0000313" key="2">
    <source>
        <dbReference type="EMBL" id="SER41481.1"/>
    </source>
</evidence>
<dbReference type="NCBIfam" id="TIGR03827">
    <property type="entry name" value="GNAT_ablB"/>
    <property type="match status" value="1"/>
</dbReference>
<dbReference type="InterPro" id="IPR016181">
    <property type="entry name" value="Acyl_CoA_acyltransferase"/>
</dbReference>
<dbReference type="InterPro" id="IPR022525">
    <property type="entry name" value="GNAT_AblB"/>
</dbReference>
<dbReference type="AlphaFoldDB" id="A0A1H9P032"/>
<dbReference type="Pfam" id="PF00583">
    <property type="entry name" value="Acetyltransf_1"/>
    <property type="match status" value="1"/>
</dbReference>
<organism evidence="2 3">
    <name type="scientific">Salipaludibacillus aurantiacus</name>
    <dbReference type="NCBI Taxonomy" id="1601833"/>
    <lineage>
        <taxon>Bacteria</taxon>
        <taxon>Bacillati</taxon>
        <taxon>Bacillota</taxon>
        <taxon>Bacilli</taxon>
        <taxon>Bacillales</taxon>
        <taxon>Bacillaceae</taxon>
    </lineage>
</organism>
<dbReference type="RefSeq" id="WP_093047037.1">
    <property type="nucleotide sequence ID" value="NZ_FOGT01000001.1"/>
</dbReference>
<dbReference type="OrthoDB" id="9790652at2"/>
<accession>A0A1H9P032</accession>
<sequence length="267" mass="30344">MGLKALWDVDLWNDRLVAYLPDLSAQEQEKVKEKIKNAPAGKFTVYTLENHQDTLLDLGFQHEADLPGFFEGKTAKIFSLFLKEERNKSASATKNKDVLNIVKNDKAVPSQSWKGILFSHLEESDLDQLTSLYKRVFDVYPTNIFDQNYIKASMNNNYTFVTAKDQGKVIGAASAMKTGYQSAEITDCAVDPDYRGRNILHGLILELETRLVKERIFNAFSITRAVSVGMNMTVKRLDYTYKGTLVNNCKISSGYEDMNIWVKKLKN</sequence>
<dbReference type="Gene3D" id="3.40.630.30">
    <property type="match status" value="1"/>
</dbReference>
<dbReference type="PROSITE" id="PS51186">
    <property type="entry name" value="GNAT"/>
    <property type="match status" value="1"/>
</dbReference>
<name>A0A1H9P032_9BACI</name>
<evidence type="ECO:0000259" key="1">
    <source>
        <dbReference type="PROSITE" id="PS51186"/>
    </source>
</evidence>
<dbReference type="GO" id="GO:0008080">
    <property type="term" value="F:N-acetyltransferase activity"/>
    <property type="evidence" value="ECO:0007669"/>
    <property type="project" value="InterPro"/>
</dbReference>
<protein>
    <submittedName>
        <fullName evidence="2">Putative beta-lysine N-acetyltransferase</fullName>
    </submittedName>
</protein>
<reference evidence="3" key="1">
    <citation type="submission" date="2016-10" db="EMBL/GenBank/DDBJ databases">
        <authorList>
            <person name="Varghese N."/>
            <person name="Submissions S."/>
        </authorList>
    </citation>
    <scope>NUCLEOTIDE SEQUENCE [LARGE SCALE GENOMIC DNA]</scope>
    <source>
        <strain evidence="3">S9</strain>
    </source>
</reference>
<dbReference type="EMBL" id="FOGT01000001">
    <property type="protein sequence ID" value="SER41481.1"/>
    <property type="molecule type" value="Genomic_DNA"/>
</dbReference>
<dbReference type="Proteomes" id="UP000198571">
    <property type="component" value="Unassembled WGS sequence"/>
</dbReference>
<keyword evidence="2" id="KW-0808">Transferase</keyword>
<feature type="domain" description="N-acetyltransferase" evidence="1">
    <location>
        <begin position="116"/>
        <end position="252"/>
    </location>
</feature>
<gene>
    <name evidence="2" type="ORF">SAMN05518684_10183</name>
</gene>
<dbReference type="InterPro" id="IPR000182">
    <property type="entry name" value="GNAT_dom"/>
</dbReference>
<keyword evidence="3" id="KW-1185">Reference proteome</keyword>
<dbReference type="CDD" id="cd04301">
    <property type="entry name" value="NAT_SF"/>
    <property type="match status" value="1"/>
</dbReference>
<dbReference type="STRING" id="1601833.SAMN05518684_10183"/>
<evidence type="ECO:0000313" key="3">
    <source>
        <dbReference type="Proteomes" id="UP000198571"/>
    </source>
</evidence>